<evidence type="ECO:0000256" key="2">
    <source>
        <dbReference type="ARBA" id="ARBA00023015"/>
    </source>
</evidence>
<comment type="subcellular location">
    <subcellularLocation>
        <location evidence="1">Nucleus</location>
    </subcellularLocation>
</comment>
<dbReference type="Proteomes" id="UP001157006">
    <property type="component" value="Chromosome 3"/>
</dbReference>
<evidence type="ECO:0000313" key="7">
    <source>
        <dbReference type="EMBL" id="CAI8603017.1"/>
    </source>
</evidence>
<dbReference type="InterPro" id="IPR003340">
    <property type="entry name" value="B3_DNA-bd"/>
</dbReference>
<dbReference type="EMBL" id="OX451738">
    <property type="protein sequence ID" value="CAI8603017.1"/>
    <property type="molecule type" value="Genomic_DNA"/>
</dbReference>
<evidence type="ECO:0000256" key="1">
    <source>
        <dbReference type="ARBA" id="ARBA00004123"/>
    </source>
</evidence>
<evidence type="ECO:0000256" key="4">
    <source>
        <dbReference type="ARBA" id="ARBA00023163"/>
    </source>
</evidence>
<keyword evidence="8" id="KW-1185">Reference proteome</keyword>
<dbReference type="InterPro" id="IPR015300">
    <property type="entry name" value="DNA-bd_pseudobarrel_sf"/>
</dbReference>
<evidence type="ECO:0000313" key="8">
    <source>
        <dbReference type="Proteomes" id="UP001157006"/>
    </source>
</evidence>
<dbReference type="GO" id="GO:0003677">
    <property type="term" value="F:DNA binding"/>
    <property type="evidence" value="ECO:0007669"/>
    <property type="project" value="UniProtKB-KW"/>
</dbReference>
<evidence type="ECO:0000256" key="3">
    <source>
        <dbReference type="ARBA" id="ARBA00023125"/>
    </source>
</evidence>
<evidence type="ECO:0000256" key="5">
    <source>
        <dbReference type="ARBA" id="ARBA00023242"/>
    </source>
</evidence>
<keyword evidence="5" id="KW-0539">Nucleus</keyword>
<keyword evidence="4" id="KW-0804">Transcription</keyword>
<sequence length="236" mass="27187">MTNENLKWCSVGGFVGGSLECMPPDPVWIKLVTKKVILGLCEKLNIAEEWSKNYVASRNGHAVAGGSARSSYRKVPKYTHDQLLDKFYEYEEAEKDYELRTGKTRKSLSKKEFFELAIDEGCLDDGSDAVVEPTYGENEVFSSVPQHVIHDCSWYKVVMSKRKIRTQVLQIYVDVIKEIFMEPHTSIELFDTDKGVPYPCVFKSRDKKIEEFLSKGWYKFLKDRDLCEGDVVHFKV</sequence>
<feature type="domain" description="TF-B3" evidence="6">
    <location>
        <begin position="154"/>
        <end position="236"/>
    </location>
</feature>
<dbReference type="GO" id="GO:0005634">
    <property type="term" value="C:nucleus"/>
    <property type="evidence" value="ECO:0007669"/>
    <property type="project" value="UniProtKB-SubCell"/>
</dbReference>
<dbReference type="AlphaFoldDB" id="A0AAV1A3Q5"/>
<evidence type="ECO:0000259" key="6">
    <source>
        <dbReference type="PROSITE" id="PS50863"/>
    </source>
</evidence>
<dbReference type="Gene3D" id="2.40.330.10">
    <property type="entry name" value="DNA-binding pseudobarrel domain"/>
    <property type="match status" value="1"/>
</dbReference>
<dbReference type="PROSITE" id="PS50863">
    <property type="entry name" value="B3"/>
    <property type="match status" value="1"/>
</dbReference>
<keyword evidence="2" id="KW-0805">Transcription regulation</keyword>
<keyword evidence="3" id="KW-0238">DNA-binding</keyword>
<proteinExistence type="predicted"/>
<protein>
    <recommendedName>
        <fullName evidence="6">TF-B3 domain-containing protein</fullName>
    </recommendedName>
</protein>
<dbReference type="SUPFAM" id="SSF101936">
    <property type="entry name" value="DNA-binding pseudobarrel domain"/>
    <property type="match status" value="1"/>
</dbReference>
<name>A0AAV1A3Q5_VICFA</name>
<accession>A0AAV1A3Q5</accession>
<organism evidence="7 8">
    <name type="scientific">Vicia faba</name>
    <name type="common">Broad bean</name>
    <name type="synonym">Faba vulgaris</name>
    <dbReference type="NCBI Taxonomy" id="3906"/>
    <lineage>
        <taxon>Eukaryota</taxon>
        <taxon>Viridiplantae</taxon>
        <taxon>Streptophyta</taxon>
        <taxon>Embryophyta</taxon>
        <taxon>Tracheophyta</taxon>
        <taxon>Spermatophyta</taxon>
        <taxon>Magnoliopsida</taxon>
        <taxon>eudicotyledons</taxon>
        <taxon>Gunneridae</taxon>
        <taxon>Pentapetalae</taxon>
        <taxon>rosids</taxon>
        <taxon>fabids</taxon>
        <taxon>Fabales</taxon>
        <taxon>Fabaceae</taxon>
        <taxon>Papilionoideae</taxon>
        <taxon>50 kb inversion clade</taxon>
        <taxon>NPAAA clade</taxon>
        <taxon>Hologalegina</taxon>
        <taxon>IRL clade</taxon>
        <taxon>Fabeae</taxon>
        <taxon>Vicia</taxon>
    </lineage>
</organism>
<reference evidence="7 8" key="1">
    <citation type="submission" date="2023-01" db="EMBL/GenBank/DDBJ databases">
        <authorList>
            <person name="Kreplak J."/>
        </authorList>
    </citation>
    <scope>NUCLEOTIDE SEQUENCE [LARGE SCALE GENOMIC DNA]</scope>
</reference>
<gene>
    <name evidence="7" type="ORF">VFH_III067240</name>
</gene>